<dbReference type="Proteomes" id="UP000266861">
    <property type="component" value="Unassembled WGS sequence"/>
</dbReference>
<proteinExistence type="predicted"/>
<dbReference type="EMBL" id="PQFF01000277">
    <property type="protein sequence ID" value="RHZ67052.1"/>
    <property type="molecule type" value="Genomic_DNA"/>
</dbReference>
<accession>A0A397HVL1</accession>
<dbReference type="OrthoDB" id="2419021at2759"/>
<keyword evidence="2" id="KW-1185">Reference proteome</keyword>
<evidence type="ECO:0008006" key="3">
    <source>
        <dbReference type="Google" id="ProtNLM"/>
    </source>
</evidence>
<organism evidence="1 2">
    <name type="scientific">Diversispora epigaea</name>
    <dbReference type="NCBI Taxonomy" id="1348612"/>
    <lineage>
        <taxon>Eukaryota</taxon>
        <taxon>Fungi</taxon>
        <taxon>Fungi incertae sedis</taxon>
        <taxon>Mucoromycota</taxon>
        <taxon>Glomeromycotina</taxon>
        <taxon>Glomeromycetes</taxon>
        <taxon>Diversisporales</taxon>
        <taxon>Diversisporaceae</taxon>
        <taxon>Diversispora</taxon>
    </lineage>
</organism>
<comment type="caution">
    <text evidence="1">The sequence shown here is derived from an EMBL/GenBank/DDBJ whole genome shotgun (WGS) entry which is preliminary data.</text>
</comment>
<evidence type="ECO:0000313" key="1">
    <source>
        <dbReference type="EMBL" id="RHZ67052.1"/>
    </source>
</evidence>
<reference evidence="1 2" key="1">
    <citation type="submission" date="2018-08" db="EMBL/GenBank/DDBJ databases">
        <title>Genome and evolution of the arbuscular mycorrhizal fungus Diversispora epigaea (formerly Glomus versiforme) and its bacterial endosymbionts.</title>
        <authorList>
            <person name="Sun X."/>
            <person name="Fei Z."/>
            <person name="Harrison M."/>
        </authorList>
    </citation>
    <scope>NUCLEOTIDE SEQUENCE [LARGE SCALE GENOMIC DNA]</scope>
    <source>
        <strain evidence="1 2">IT104</strain>
    </source>
</reference>
<sequence>MVPTMCSQLLEHARQIAIKRNGVCLSENYINCKLPLKRCCSKGHLWSAPLDRIKNGNKWCPQCANESCLTLKDAQQLARGKNGECLSEIFINSRLTGIYERKGGKCLSEKYYNSYTKLLWCCKENHQWEATPNCILRGKWCPFCSKFKREDLCHEITSKYLGPPSKIQHPMGLELDIYYPEYGLAIEIQGVQHEKYIGFFHRGDSNNFIKQQERNQLKNELCEENWIVLRYVWYYEDPYVVILEHLRELGLI</sequence>
<evidence type="ECO:0000313" key="2">
    <source>
        <dbReference type="Proteomes" id="UP000266861"/>
    </source>
</evidence>
<protein>
    <recommendedName>
        <fullName evidence="3">Zinc-ribbon domain-containing protein</fullName>
    </recommendedName>
</protein>
<dbReference type="Gene3D" id="3.40.960.10">
    <property type="entry name" value="VSR Endonuclease"/>
    <property type="match status" value="1"/>
</dbReference>
<name>A0A397HVL1_9GLOM</name>
<dbReference type="AlphaFoldDB" id="A0A397HVL1"/>
<gene>
    <name evidence="1" type="ORF">Glove_303g134</name>
</gene>